<evidence type="ECO:0000256" key="5">
    <source>
        <dbReference type="ARBA" id="ARBA00022519"/>
    </source>
</evidence>
<comment type="function">
    <text evidence="1">Involved in a late step of protoheme IX synthesis.</text>
</comment>
<sequence>MMRQLFWFVFFLASAAAIAFGSRFYPGTAQFTVASHQITMSIYVFAIALLLLTVLFSIVWRVYRATVGLPSRWRDSREKKKEYRALDAIQTATIALYEGRWAHADKAAKIASRLPKSAGLAALIGTASAHAQGKPSEVHAWLAQLDGNDDFADAKCLQQAEMALKNGDASAALTALDGASPMVRKHSLRYRDLQVNAHAQAAHWHEVLQLAKDKKWDAPLEVKNKWFAQAVVGLVADDGASLAYLRSLYKDMPDAVRDDDVALQAYANALIKRGEKAEARRVLEEAQRNNWRPALLSLYIDAADESSGTAQLKMLDAWEAQREKEGVKDADLLCAAGQMCFKTQIWGRAKANFQNSLAIKPSVRAHYGLAQTYRAMNDVPHAQDEEAKAAALASVK</sequence>
<dbReference type="InterPro" id="IPR010817">
    <property type="entry name" value="HemY_N"/>
</dbReference>
<dbReference type="OrthoDB" id="7053339at2"/>
<comment type="subcellular location">
    <subcellularLocation>
        <location evidence="2">Cell inner membrane</location>
        <topology evidence="2">Multi-pass membrane protein</topology>
    </subcellularLocation>
</comment>
<keyword evidence="8 10" id="KW-0472">Membrane</keyword>
<evidence type="ECO:0000256" key="3">
    <source>
        <dbReference type="ARBA" id="ARBA00004744"/>
    </source>
</evidence>
<keyword evidence="7 10" id="KW-1133">Transmembrane helix</keyword>
<dbReference type="GO" id="GO:0006779">
    <property type="term" value="P:porphyrin-containing compound biosynthetic process"/>
    <property type="evidence" value="ECO:0007669"/>
    <property type="project" value="UniProtKB-KW"/>
</dbReference>
<dbReference type="NCBIfam" id="TIGR00540">
    <property type="entry name" value="TPR_hemY_coli"/>
    <property type="match status" value="1"/>
</dbReference>
<evidence type="ECO:0000256" key="7">
    <source>
        <dbReference type="ARBA" id="ARBA00022989"/>
    </source>
</evidence>
<dbReference type="KEGG" id="hyf:DTO96_100778"/>
<dbReference type="GO" id="GO:0005886">
    <property type="term" value="C:plasma membrane"/>
    <property type="evidence" value="ECO:0007669"/>
    <property type="project" value="UniProtKB-SubCell"/>
</dbReference>
<dbReference type="GO" id="GO:0042168">
    <property type="term" value="P:heme metabolic process"/>
    <property type="evidence" value="ECO:0007669"/>
    <property type="project" value="InterPro"/>
</dbReference>
<evidence type="ECO:0000256" key="2">
    <source>
        <dbReference type="ARBA" id="ARBA00004429"/>
    </source>
</evidence>
<keyword evidence="9" id="KW-0627">Porphyrin biosynthesis</keyword>
<evidence type="ECO:0000256" key="9">
    <source>
        <dbReference type="ARBA" id="ARBA00023244"/>
    </source>
</evidence>
<evidence type="ECO:0000256" key="6">
    <source>
        <dbReference type="ARBA" id="ARBA00022692"/>
    </source>
</evidence>
<feature type="transmembrane region" description="Helical" evidence="10">
    <location>
        <begin position="40"/>
        <end position="63"/>
    </location>
</feature>
<proteinExistence type="predicted"/>
<name>A0A345D9M1_9BURK</name>
<evidence type="ECO:0000256" key="1">
    <source>
        <dbReference type="ARBA" id="ARBA00002962"/>
    </source>
</evidence>
<keyword evidence="4" id="KW-1003">Cell membrane</keyword>
<dbReference type="UniPathway" id="UPA00252"/>
<feature type="domain" description="HemY N-terminal" evidence="11">
    <location>
        <begin position="27"/>
        <end position="133"/>
    </location>
</feature>
<evidence type="ECO:0000256" key="4">
    <source>
        <dbReference type="ARBA" id="ARBA00022475"/>
    </source>
</evidence>
<dbReference type="Proteomes" id="UP000252182">
    <property type="component" value="Chromosome"/>
</dbReference>
<dbReference type="RefSeq" id="WP_114562298.1">
    <property type="nucleotide sequence ID" value="NZ_CP031124.1"/>
</dbReference>
<evidence type="ECO:0000313" key="12">
    <source>
        <dbReference type="EMBL" id="AXF85059.1"/>
    </source>
</evidence>
<dbReference type="AlphaFoldDB" id="A0A345D9M1"/>
<gene>
    <name evidence="12" type="ORF">DTO96_100778</name>
</gene>
<dbReference type="Pfam" id="PF07219">
    <property type="entry name" value="HemY_N"/>
    <property type="match status" value="1"/>
</dbReference>
<evidence type="ECO:0000256" key="10">
    <source>
        <dbReference type="SAM" id="Phobius"/>
    </source>
</evidence>
<protein>
    <recommendedName>
        <fullName evidence="11">HemY N-terminal domain-containing protein</fullName>
    </recommendedName>
</protein>
<evidence type="ECO:0000256" key="8">
    <source>
        <dbReference type="ARBA" id="ARBA00023136"/>
    </source>
</evidence>
<dbReference type="EMBL" id="CP031124">
    <property type="protein sequence ID" value="AXF85059.1"/>
    <property type="molecule type" value="Genomic_DNA"/>
</dbReference>
<keyword evidence="13" id="KW-1185">Reference proteome</keyword>
<reference evidence="13" key="1">
    <citation type="submission" date="2018-07" db="EMBL/GenBank/DDBJ databases">
        <authorList>
            <person name="Kim H."/>
        </authorList>
    </citation>
    <scope>NUCLEOTIDE SEQUENCE [LARGE SCALE GENOMIC DNA]</scope>
    <source>
        <strain evidence="13">F02</strain>
    </source>
</reference>
<comment type="pathway">
    <text evidence="3">Porphyrin-containing compound metabolism; protoheme biosynthesis.</text>
</comment>
<dbReference type="SUPFAM" id="SSF48452">
    <property type="entry name" value="TPR-like"/>
    <property type="match status" value="1"/>
</dbReference>
<dbReference type="InterPro" id="IPR005254">
    <property type="entry name" value="Heme_biosyn_assoc_TPR_pro"/>
</dbReference>
<evidence type="ECO:0000313" key="13">
    <source>
        <dbReference type="Proteomes" id="UP000252182"/>
    </source>
</evidence>
<keyword evidence="5" id="KW-0997">Cell inner membrane</keyword>
<dbReference type="Gene3D" id="1.25.40.10">
    <property type="entry name" value="Tetratricopeptide repeat domain"/>
    <property type="match status" value="1"/>
</dbReference>
<evidence type="ECO:0000259" key="11">
    <source>
        <dbReference type="Pfam" id="PF07219"/>
    </source>
</evidence>
<dbReference type="InterPro" id="IPR011990">
    <property type="entry name" value="TPR-like_helical_dom_sf"/>
</dbReference>
<keyword evidence="6 10" id="KW-0812">Transmembrane</keyword>
<organism evidence="12 13">
    <name type="scientific">Ephemeroptericola cinctiostellae</name>
    <dbReference type="NCBI Taxonomy" id="2268024"/>
    <lineage>
        <taxon>Bacteria</taxon>
        <taxon>Pseudomonadati</taxon>
        <taxon>Pseudomonadota</taxon>
        <taxon>Betaproteobacteria</taxon>
        <taxon>Burkholderiales</taxon>
        <taxon>Burkholderiaceae</taxon>
        <taxon>Ephemeroptericola</taxon>
    </lineage>
</organism>
<accession>A0A345D9M1</accession>